<proteinExistence type="predicted"/>
<sequence length="129" mass="14916">MIQQKSFITFLLLSIITCGIYSFYYIYRMTRDINQMAGDDGYYTDPTVAVLLSIVTCGFYTWYWLYQQGNRMKRLADCNNVPCDENGTAYLLWAIIGSLLCGIGTLIAHFLMIRNFNNLADAYNSHFHM</sequence>
<protein>
    <submittedName>
        <fullName evidence="3">DUF4234 domain-containing protein</fullName>
    </submittedName>
</protein>
<keyword evidence="1" id="KW-0812">Transmembrane</keyword>
<evidence type="ECO:0000313" key="4">
    <source>
        <dbReference type="Proteomes" id="UP000824160"/>
    </source>
</evidence>
<dbReference type="InterPro" id="IPR025328">
    <property type="entry name" value="DUF4234"/>
</dbReference>
<organism evidence="3 4">
    <name type="scientific">Candidatus Faecivivens stercoripullorum</name>
    <dbReference type="NCBI Taxonomy" id="2840805"/>
    <lineage>
        <taxon>Bacteria</taxon>
        <taxon>Bacillati</taxon>
        <taxon>Bacillota</taxon>
        <taxon>Clostridia</taxon>
        <taxon>Eubacteriales</taxon>
        <taxon>Oscillospiraceae</taxon>
        <taxon>Oscillospiraceae incertae sedis</taxon>
        <taxon>Candidatus Faecivivens</taxon>
    </lineage>
</organism>
<reference evidence="3" key="1">
    <citation type="submission" date="2020-10" db="EMBL/GenBank/DDBJ databases">
        <authorList>
            <person name="Gilroy R."/>
        </authorList>
    </citation>
    <scope>NUCLEOTIDE SEQUENCE</scope>
    <source>
        <strain evidence="3">ChiBcec7-5410</strain>
    </source>
</reference>
<keyword evidence="1" id="KW-1133">Transmembrane helix</keyword>
<accession>A0A9D1H468</accession>
<evidence type="ECO:0000313" key="3">
    <source>
        <dbReference type="EMBL" id="HIT93590.1"/>
    </source>
</evidence>
<evidence type="ECO:0000256" key="1">
    <source>
        <dbReference type="SAM" id="Phobius"/>
    </source>
</evidence>
<feature type="transmembrane region" description="Helical" evidence="1">
    <location>
        <begin position="87"/>
        <end position="111"/>
    </location>
</feature>
<dbReference type="Pfam" id="PF14018">
    <property type="entry name" value="DUF4234"/>
    <property type="match status" value="1"/>
</dbReference>
<comment type="caution">
    <text evidence="3">The sequence shown here is derived from an EMBL/GenBank/DDBJ whole genome shotgun (WGS) entry which is preliminary data.</text>
</comment>
<name>A0A9D1H468_9FIRM</name>
<feature type="transmembrane region" description="Helical" evidence="1">
    <location>
        <begin position="47"/>
        <end position="66"/>
    </location>
</feature>
<gene>
    <name evidence="3" type="ORF">IAC43_00230</name>
</gene>
<dbReference type="EMBL" id="DVLW01000009">
    <property type="protein sequence ID" value="HIT93590.1"/>
    <property type="molecule type" value="Genomic_DNA"/>
</dbReference>
<evidence type="ECO:0000259" key="2">
    <source>
        <dbReference type="Pfam" id="PF14018"/>
    </source>
</evidence>
<keyword evidence="1" id="KW-0472">Membrane</keyword>
<dbReference type="Proteomes" id="UP000824160">
    <property type="component" value="Unassembled WGS sequence"/>
</dbReference>
<dbReference type="AlphaFoldDB" id="A0A9D1H468"/>
<reference evidence="3" key="2">
    <citation type="journal article" date="2021" name="PeerJ">
        <title>Extensive microbial diversity within the chicken gut microbiome revealed by metagenomics and culture.</title>
        <authorList>
            <person name="Gilroy R."/>
            <person name="Ravi A."/>
            <person name="Getino M."/>
            <person name="Pursley I."/>
            <person name="Horton D.L."/>
            <person name="Alikhan N.F."/>
            <person name="Baker D."/>
            <person name="Gharbi K."/>
            <person name="Hall N."/>
            <person name="Watson M."/>
            <person name="Adriaenssens E.M."/>
            <person name="Foster-Nyarko E."/>
            <person name="Jarju S."/>
            <person name="Secka A."/>
            <person name="Antonio M."/>
            <person name="Oren A."/>
            <person name="Chaudhuri R.R."/>
            <person name="La Ragione R."/>
            <person name="Hildebrand F."/>
            <person name="Pallen M.J."/>
        </authorList>
    </citation>
    <scope>NUCLEOTIDE SEQUENCE</scope>
    <source>
        <strain evidence="3">ChiBcec7-5410</strain>
    </source>
</reference>
<feature type="domain" description="DUF4234" evidence="2">
    <location>
        <begin position="6"/>
        <end position="73"/>
    </location>
</feature>
<feature type="transmembrane region" description="Helical" evidence="1">
    <location>
        <begin position="7"/>
        <end position="27"/>
    </location>
</feature>